<name>I8XYG6_9BACE</name>
<evidence type="ECO:0000259" key="2">
    <source>
        <dbReference type="Pfam" id="PF13102"/>
    </source>
</evidence>
<dbReference type="InterPro" id="IPR035386">
    <property type="entry name" value="Arm-DNA-bind_5"/>
</dbReference>
<dbReference type="Gene3D" id="1.10.150.130">
    <property type="match status" value="1"/>
</dbReference>
<dbReference type="Pfam" id="PF13102">
    <property type="entry name" value="Phage_int_SAM_5"/>
    <property type="match status" value="1"/>
</dbReference>
<organism evidence="4 5">
    <name type="scientific">Bacteroides salyersiae CL02T12C01</name>
    <dbReference type="NCBI Taxonomy" id="997887"/>
    <lineage>
        <taxon>Bacteria</taxon>
        <taxon>Pseudomonadati</taxon>
        <taxon>Bacteroidota</taxon>
        <taxon>Bacteroidia</taxon>
        <taxon>Bacteroidales</taxon>
        <taxon>Bacteroidaceae</taxon>
        <taxon>Bacteroides</taxon>
    </lineage>
</organism>
<evidence type="ECO:0008006" key="6">
    <source>
        <dbReference type="Google" id="ProtNLM"/>
    </source>
</evidence>
<keyword evidence="1" id="KW-0238">DNA-binding</keyword>
<reference evidence="4 5" key="1">
    <citation type="submission" date="2012-02" db="EMBL/GenBank/DDBJ databases">
        <title>The Genome Sequence of Bacteroides salyersiae CL02T12C01.</title>
        <authorList>
            <consortium name="The Broad Institute Genome Sequencing Platform"/>
            <person name="Earl A."/>
            <person name="Ward D."/>
            <person name="Feldgarden M."/>
            <person name="Gevers D."/>
            <person name="Zitomersky N.L."/>
            <person name="Coyne M.J."/>
            <person name="Comstock L.E."/>
            <person name="Young S.K."/>
            <person name="Zeng Q."/>
            <person name="Gargeya S."/>
            <person name="Fitzgerald M."/>
            <person name="Haas B."/>
            <person name="Abouelleil A."/>
            <person name="Alvarado L."/>
            <person name="Arachchi H.M."/>
            <person name="Berlin A."/>
            <person name="Chapman S.B."/>
            <person name="Gearin G."/>
            <person name="Goldberg J."/>
            <person name="Griggs A."/>
            <person name="Gujja S."/>
            <person name="Hansen M."/>
            <person name="Heiman D."/>
            <person name="Howarth C."/>
            <person name="Larimer J."/>
            <person name="Lui A."/>
            <person name="MacDonald P.J.P."/>
            <person name="McCowen C."/>
            <person name="Montmayeur A."/>
            <person name="Murphy C."/>
            <person name="Neiman D."/>
            <person name="Pearson M."/>
            <person name="Priest M."/>
            <person name="Roberts A."/>
            <person name="Saif S."/>
            <person name="Shea T."/>
            <person name="Sisk P."/>
            <person name="Stolte C."/>
            <person name="Sykes S."/>
            <person name="Wortman J."/>
            <person name="Nusbaum C."/>
            <person name="Birren B."/>
        </authorList>
    </citation>
    <scope>NUCLEOTIDE SEQUENCE [LARGE SCALE GENOMIC DNA]</scope>
    <source>
        <strain evidence="4 5">CL02T12C01</strain>
    </source>
</reference>
<gene>
    <name evidence="4" type="ORF">HMPREF1071_04421</name>
</gene>
<dbReference type="InterPro" id="IPR025269">
    <property type="entry name" value="SAM-like_dom"/>
</dbReference>
<dbReference type="AlphaFoldDB" id="I8XYG6"/>
<feature type="domain" description="Arm DNA-binding" evidence="3">
    <location>
        <begin position="7"/>
        <end position="93"/>
    </location>
</feature>
<accession>I8XYG6</accession>
<comment type="caution">
    <text evidence="4">The sequence shown here is derived from an EMBL/GenBank/DDBJ whole genome shotgun (WGS) entry which is preliminary data.</text>
</comment>
<evidence type="ECO:0000259" key="3">
    <source>
        <dbReference type="Pfam" id="PF17293"/>
    </source>
</evidence>
<dbReference type="RefSeq" id="WP_007482470.1">
    <property type="nucleotide sequence ID" value="NZ_JH724311.1"/>
</dbReference>
<protein>
    <recommendedName>
        <fullName evidence="6">Arm DNA-binding domain-containing protein</fullName>
    </recommendedName>
</protein>
<evidence type="ECO:0000313" key="5">
    <source>
        <dbReference type="Proteomes" id="UP000005150"/>
    </source>
</evidence>
<evidence type="ECO:0000313" key="4">
    <source>
        <dbReference type="EMBL" id="EIY55935.1"/>
    </source>
</evidence>
<keyword evidence="5" id="KW-1185">Reference proteome</keyword>
<feature type="domain" description="Phage integrase SAM-like" evidence="2">
    <location>
        <begin position="107"/>
        <end position="182"/>
    </location>
</feature>
<dbReference type="Pfam" id="PF17293">
    <property type="entry name" value="Arm-DNA-bind_5"/>
    <property type="match status" value="1"/>
</dbReference>
<dbReference type="HOGENOM" id="CLU_1642114_0_0_10"/>
<evidence type="ECO:0000256" key="1">
    <source>
        <dbReference type="ARBA" id="ARBA00023125"/>
    </source>
</evidence>
<sequence length="182" mass="21315">MNVTVNVICYKSKVLKNSESPLMISMCKDRKRKYISIGLSINPVHWDFAKNAPKPKYPNREALTTLIAQKLQAYSEQIMEFKAMNRDFTATSLVEKVCKPSNLKTVGDVFTEQMQALRDAQRLNYMFSIRQTYNPLLEFNRHLNLYFVDIDVPWLKKYETWLRKHGLSANTIKGRFVDIRTI</sequence>
<dbReference type="EMBL" id="AGXV01000053">
    <property type="protein sequence ID" value="EIY55935.1"/>
    <property type="molecule type" value="Genomic_DNA"/>
</dbReference>
<dbReference type="Proteomes" id="UP000005150">
    <property type="component" value="Unassembled WGS sequence"/>
</dbReference>
<dbReference type="GO" id="GO:0003677">
    <property type="term" value="F:DNA binding"/>
    <property type="evidence" value="ECO:0007669"/>
    <property type="project" value="UniProtKB-KW"/>
</dbReference>
<dbReference type="InterPro" id="IPR010998">
    <property type="entry name" value="Integrase_recombinase_N"/>
</dbReference>
<proteinExistence type="predicted"/>